<dbReference type="Gene3D" id="3.10.450.700">
    <property type="match status" value="1"/>
</dbReference>
<proteinExistence type="inferred from homology"/>
<dbReference type="InterPro" id="IPR006628">
    <property type="entry name" value="PUR-bd_fam"/>
</dbReference>
<comment type="similarity">
    <text evidence="1">Belongs to the PUR DNA-binding protein family.</text>
</comment>
<dbReference type="GO" id="GO:0000977">
    <property type="term" value="F:RNA polymerase II transcription regulatory region sequence-specific DNA binding"/>
    <property type="evidence" value="ECO:0007669"/>
    <property type="project" value="InterPro"/>
</dbReference>
<dbReference type="Pfam" id="PF11680">
    <property type="entry name" value="DUF3276"/>
    <property type="match status" value="1"/>
</dbReference>
<dbReference type="GO" id="GO:0032422">
    <property type="term" value="F:purine-rich negative regulatory element binding"/>
    <property type="evidence" value="ECO:0007669"/>
    <property type="project" value="InterPro"/>
</dbReference>
<dbReference type="AlphaFoldDB" id="A0A2H0KLZ5"/>
<sequence>MDTKTKLDSKNIKCGYRTYFFDTYEAKNKSKYVVITESRFVKEGEPYKRSSIILFKEDLEKFKDELSKITLD</sequence>
<comment type="caution">
    <text evidence="3">The sequence shown here is derived from an EMBL/GenBank/DDBJ whole genome shotgun (WGS) entry which is preliminary data.</text>
</comment>
<reference evidence="3 4" key="1">
    <citation type="submission" date="2017-09" db="EMBL/GenBank/DDBJ databases">
        <title>Depth-based differentiation of microbial function through sediment-hosted aquifers and enrichment of novel symbionts in the deep terrestrial subsurface.</title>
        <authorList>
            <person name="Probst A.J."/>
            <person name="Ladd B."/>
            <person name="Jarett J.K."/>
            <person name="Geller-Mcgrath D.E."/>
            <person name="Sieber C.M."/>
            <person name="Emerson J.B."/>
            <person name="Anantharaman K."/>
            <person name="Thomas B.C."/>
            <person name="Malmstrom R."/>
            <person name="Stieglmeier M."/>
            <person name="Klingl A."/>
            <person name="Woyke T."/>
            <person name="Ryan C.M."/>
            <person name="Banfield J.F."/>
        </authorList>
    </citation>
    <scope>NUCLEOTIDE SEQUENCE [LARGE SCALE GENOMIC DNA]</scope>
    <source>
        <strain evidence="3">CG11_big_fil_rev_8_21_14_0_20_35_14</strain>
    </source>
</reference>
<evidence type="ECO:0000313" key="4">
    <source>
        <dbReference type="Proteomes" id="UP000229570"/>
    </source>
</evidence>
<gene>
    <name evidence="3" type="ORF">COV86_03810</name>
</gene>
<organism evidence="3 4">
    <name type="scientific">Candidatus Roizmanbacteria bacterium CG11_big_fil_rev_8_21_14_0_20_35_14</name>
    <dbReference type="NCBI Taxonomy" id="1974855"/>
    <lineage>
        <taxon>Bacteria</taxon>
        <taxon>Candidatus Roizmaniibacteriota</taxon>
    </lineage>
</organism>
<dbReference type="EMBL" id="PCVL01000055">
    <property type="protein sequence ID" value="PIQ72281.1"/>
    <property type="molecule type" value="Genomic_DNA"/>
</dbReference>
<keyword evidence="2" id="KW-0238">DNA-binding</keyword>
<protein>
    <submittedName>
        <fullName evidence="3">Uncharacterized protein</fullName>
    </submittedName>
</protein>
<evidence type="ECO:0000256" key="2">
    <source>
        <dbReference type="ARBA" id="ARBA00023125"/>
    </source>
</evidence>
<evidence type="ECO:0000256" key="1">
    <source>
        <dbReference type="ARBA" id="ARBA00009251"/>
    </source>
</evidence>
<evidence type="ECO:0000313" key="3">
    <source>
        <dbReference type="EMBL" id="PIQ72281.1"/>
    </source>
</evidence>
<dbReference type="Proteomes" id="UP000229570">
    <property type="component" value="Unassembled WGS sequence"/>
</dbReference>
<accession>A0A2H0KLZ5</accession>
<name>A0A2H0KLZ5_9BACT</name>